<dbReference type="AlphaFoldDB" id="A0A9X1N9U6"/>
<feature type="coiled-coil region" evidence="1">
    <location>
        <begin position="367"/>
        <end position="394"/>
    </location>
</feature>
<keyword evidence="4" id="KW-1185">Reference proteome</keyword>
<keyword evidence="2" id="KW-0472">Membrane</keyword>
<protein>
    <recommendedName>
        <fullName evidence="5">VWA domain-containing protein</fullName>
    </recommendedName>
</protein>
<evidence type="ECO:0008006" key="5">
    <source>
        <dbReference type="Google" id="ProtNLM"/>
    </source>
</evidence>
<feature type="coiled-coil region" evidence="1">
    <location>
        <begin position="296"/>
        <end position="323"/>
    </location>
</feature>
<sequence length="400" mass="43446">MAAQERKAQFIPSVTLPHARGVIVGHHARQTNWFLARINLPRSVEIALLLLIVLAMVAVGGWAVITKVLPRFAPLYRTVFVIDSSLASSPQANEDVISSLNSAVANSGDRDALALRGFGGNCGDSGNTRRLIDFTTENRGDIAQIASAVELSGAATLQRGIVGAIEDLSQPWTVAPQLGNRIIVVTRNAIDACDPDSAFVSEDLKKRIGAADIDISFRIVGYQIDRGQRTGLNKTFEGVGDTPPVYADTSAELDEMLYWYTNVEPLVRSANDIADILNPTAAEVEFAAQSIRGGRLDNAEVSLDAAAEELQRTKLTFEDLRSRTSTTEGQRIGALAGRLRQQQEKLVSSVRTLRRLAAREQPLSRAFEDFQKAAVEYNSDADDLNSEVRTLRAQAPESTS</sequence>
<gene>
    <name evidence="3" type="ORF">LR394_08995</name>
</gene>
<keyword evidence="2" id="KW-1133">Transmembrane helix</keyword>
<evidence type="ECO:0000256" key="2">
    <source>
        <dbReference type="SAM" id="Phobius"/>
    </source>
</evidence>
<dbReference type="RefSeq" id="WP_231440213.1">
    <property type="nucleotide sequence ID" value="NZ_JAJOMB010000004.1"/>
</dbReference>
<proteinExistence type="predicted"/>
<name>A0A9X1N9U6_9ACTN</name>
<reference evidence="3" key="1">
    <citation type="submission" date="2021-11" db="EMBL/GenBank/DDBJ databases">
        <title>Streptomyces corallinus and Kineosporia corallina sp. nov., two new coral-derived marine actinobacteria.</title>
        <authorList>
            <person name="Buangrab K."/>
            <person name="Sutthacheep M."/>
            <person name="Yeemin T."/>
            <person name="Harunari E."/>
            <person name="Igarashi Y."/>
            <person name="Sripreechasak P."/>
            <person name="Kanchanasin P."/>
            <person name="Tanasupawat S."/>
            <person name="Phongsopitanun W."/>
        </authorList>
    </citation>
    <scope>NUCLEOTIDE SEQUENCE</scope>
    <source>
        <strain evidence="3">JCM 31032</strain>
    </source>
</reference>
<evidence type="ECO:0000313" key="3">
    <source>
        <dbReference type="EMBL" id="MCD5311032.1"/>
    </source>
</evidence>
<comment type="caution">
    <text evidence="3">The sequence shown here is derived from an EMBL/GenBank/DDBJ whole genome shotgun (WGS) entry which is preliminary data.</text>
</comment>
<dbReference type="EMBL" id="JAJOMB010000004">
    <property type="protein sequence ID" value="MCD5311032.1"/>
    <property type="molecule type" value="Genomic_DNA"/>
</dbReference>
<evidence type="ECO:0000313" key="4">
    <source>
        <dbReference type="Proteomes" id="UP001138997"/>
    </source>
</evidence>
<keyword evidence="1" id="KW-0175">Coiled coil</keyword>
<accession>A0A9X1N9U6</accession>
<organism evidence="3 4">
    <name type="scientific">Kineosporia babensis</name>
    <dbReference type="NCBI Taxonomy" id="499548"/>
    <lineage>
        <taxon>Bacteria</taxon>
        <taxon>Bacillati</taxon>
        <taxon>Actinomycetota</taxon>
        <taxon>Actinomycetes</taxon>
        <taxon>Kineosporiales</taxon>
        <taxon>Kineosporiaceae</taxon>
        <taxon>Kineosporia</taxon>
    </lineage>
</organism>
<keyword evidence="2" id="KW-0812">Transmembrane</keyword>
<feature type="transmembrane region" description="Helical" evidence="2">
    <location>
        <begin position="46"/>
        <end position="65"/>
    </location>
</feature>
<evidence type="ECO:0000256" key="1">
    <source>
        <dbReference type="SAM" id="Coils"/>
    </source>
</evidence>
<dbReference type="Proteomes" id="UP001138997">
    <property type="component" value="Unassembled WGS sequence"/>
</dbReference>